<dbReference type="EMBL" id="CM044705">
    <property type="protein sequence ID" value="KAI5662298.1"/>
    <property type="molecule type" value="Genomic_DNA"/>
</dbReference>
<keyword evidence="2" id="KW-1185">Reference proteome</keyword>
<comment type="caution">
    <text evidence="1">The sequence shown here is derived from an EMBL/GenBank/DDBJ whole genome shotgun (WGS) entry which is preliminary data.</text>
</comment>
<proteinExistence type="predicted"/>
<name>A0ACC0AQT0_CATRO</name>
<accession>A0ACC0AQT0</accession>
<organism evidence="1 2">
    <name type="scientific">Catharanthus roseus</name>
    <name type="common">Madagascar periwinkle</name>
    <name type="synonym">Vinca rosea</name>
    <dbReference type="NCBI Taxonomy" id="4058"/>
    <lineage>
        <taxon>Eukaryota</taxon>
        <taxon>Viridiplantae</taxon>
        <taxon>Streptophyta</taxon>
        <taxon>Embryophyta</taxon>
        <taxon>Tracheophyta</taxon>
        <taxon>Spermatophyta</taxon>
        <taxon>Magnoliopsida</taxon>
        <taxon>eudicotyledons</taxon>
        <taxon>Gunneridae</taxon>
        <taxon>Pentapetalae</taxon>
        <taxon>asterids</taxon>
        <taxon>lamiids</taxon>
        <taxon>Gentianales</taxon>
        <taxon>Apocynaceae</taxon>
        <taxon>Rauvolfioideae</taxon>
        <taxon>Vinceae</taxon>
        <taxon>Catharanthinae</taxon>
        <taxon>Catharanthus</taxon>
    </lineage>
</organism>
<gene>
    <name evidence="1" type="ORF">M9H77_21621</name>
</gene>
<evidence type="ECO:0000313" key="2">
    <source>
        <dbReference type="Proteomes" id="UP001060085"/>
    </source>
</evidence>
<dbReference type="Proteomes" id="UP001060085">
    <property type="component" value="Linkage Group LG05"/>
</dbReference>
<evidence type="ECO:0000313" key="1">
    <source>
        <dbReference type="EMBL" id="KAI5662298.1"/>
    </source>
</evidence>
<protein>
    <submittedName>
        <fullName evidence="1">Uncharacterized protein</fullName>
    </submittedName>
</protein>
<sequence length="121" mass="13904">MFLPHLIWKPKATTIILKFDFFKITTSFSLISSIEYESSSYEAGRNTKKIENHSNPSTYTKPPKIAPKYDIRPPYGQESAKSHKQNQYSRPESSSPPSAKTEQNTKQQKQGKKITTHQENK</sequence>
<reference evidence="2" key="1">
    <citation type="journal article" date="2023" name="Nat. Plants">
        <title>Single-cell RNA sequencing provides a high-resolution roadmap for understanding the multicellular compartmentation of specialized metabolism.</title>
        <authorList>
            <person name="Sun S."/>
            <person name="Shen X."/>
            <person name="Li Y."/>
            <person name="Li Y."/>
            <person name="Wang S."/>
            <person name="Li R."/>
            <person name="Zhang H."/>
            <person name="Shen G."/>
            <person name="Guo B."/>
            <person name="Wei J."/>
            <person name="Xu J."/>
            <person name="St-Pierre B."/>
            <person name="Chen S."/>
            <person name="Sun C."/>
        </authorList>
    </citation>
    <scope>NUCLEOTIDE SEQUENCE [LARGE SCALE GENOMIC DNA]</scope>
</reference>